<comment type="similarity">
    <text evidence="1">Belongs to the peptidase S33 family.</text>
</comment>
<dbReference type="Pfam" id="PF08386">
    <property type="entry name" value="Abhydrolase_4"/>
    <property type="match status" value="1"/>
</dbReference>
<dbReference type="GO" id="GO:0016787">
    <property type="term" value="F:hydrolase activity"/>
    <property type="evidence" value="ECO:0007669"/>
    <property type="project" value="UniProtKB-KW"/>
</dbReference>
<dbReference type="EMBL" id="CAEZUQ010000013">
    <property type="protein sequence ID" value="CAB4601678.1"/>
    <property type="molecule type" value="Genomic_DNA"/>
</dbReference>
<keyword evidence="3" id="KW-0378">Hydrolase</keyword>
<proteinExistence type="inferred from homology"/>
<dbReference type="Gene3D" id="3.40.50.1820">
    <property type="entry name" value="alpha/beta hydrolase"/>
    <property type="match status" value="1"/>
</dbReference>
<reference evidence="5" key="1">
    <citation type="submission" date="2020-05" db="EMBL/GenBank/DDBJ databases">
        <authorList>
            <person name="Chiriac C."/>
            <person name="Salcher M."/>
            <person name="Ghai R."/>
            <person name="Kavagutti S V."/>
        </authorList>
    </citation>
    <scope>NUCLEOTIDE SEQUENCE</scope>
</reference>
<sequence>MLQRKKVLALFLVVVLVVIGSLIKQTNLRSWTLKEFNSQELRWQDCYGDFQCSTFKVPVDYENVDNKTFTLSVLRHRAVDQENRLGAILVNPGGPGGSATDYAYNADLIVSKAIYERFDIVGFDPRGVNTSEPIRCLTNSEEDKYLETDVSADESKQIAEIVAISKEFAGKCAKVAGKKLGHYSTFEAAKDMEILRNLLNEKRLNYLGKSYGTYLGTLYAALYPKSVGRMVLDGAVAPSVSLLDQELAQAIGFDSALENYLVTNKKIDIEDIKKLLARSLTNPMKSKKGRVATQSLVITAIAQSLYDPESGWKELTKALDLALEKEDPTGILALADSYNNRDSSGNYYSNQTDVSAMISCLDWREDRTISEIAADREKFKRTAPIFGPFLSLSSLSCKFWRAKPVLPNIDLTKIDTKPVLIIGVTQDPATPFKWAKALAKVFTKAELVTLKGEGHTGHNRGNACVDTAVDSYFLTGKIGSKGLICTQSGN</sequence>
<evidence type="ECO:0000313" key="5">
    <source>
        <dbReference type="EMBL" id="CAB4601678.1"/>
    </source>
</evidence>
<accession>A0A6J6GYP7</accession>
<dbReference type="InterPro" id="IPR013595">
    <property type="entry name" value="Pept_S33_TAP-like_C"/>
</dbReference>
<keyword evidence="2" id="KW-0732">Signal</keyword>
<gene>
    <name evidence="5" type="ORF">UFOPK1842_00205</name>
</gene>
<name>A0A6J6GYP7_9ZZZZ</name>
<evidence type="ECO:0000256" key="2">
    <source>
        <dbReference type="ARBA" id="ARBA00022729"/>
    </source>
</evidence>
<dbReference type="PANTHER" id="PTHR43248">
    <property type="entry name" value="2-SUCCINYL-6-HYDROXY-2,4-CYCLOHEXADIENE-1-CARBOXYLATE SYNTHASE"/>
    <property type="match status" value="1"/>
</dbReference>
<protein>
    <submittedName>
        <fullName evidence="5">Unannotated protein</fullName>
    </submittedName>
</protein>
<dbReference type="SUPFAM" id="SSF53474">
    <property type="entry name" value="alpha/beta-Hydrolases"/>
    <property type="match status" value="1"/>
</dbReference>
<organism evidence="5">
    <name type="scientific">freshwater metagenome</name>
    <dbReference type="NCBI Taxonomy" id="449393"/>
    <lineage>
        <taxon>unclassified sequences</taxon>
        <taxon>metagenomes</taxon>
        <taxon>ecological metagenomes</taxon>
    </lineage>
</organism>
<dbReference type="PANTHER" id="PTHR43248:SF29">
    <property type="entry name" value="TRIPEPTIDYL AMINOPEPTIDASE"/>
    <property type="match status" value="1"/>
</dbReference>
<evidence type="ECO:0000259" key="4">
    <source>
        <dbReference type="Pfam" id="PF08386"/>
    </source>
</evidence>
<feature type="domain" description="Peptidase S33 tripeptidyl aminopeptidase-like C-terminal" evidence="4">
    <location>
        <begin position="384"/>
        <end position="485"/>
    </location>
</feature>
<evidence type="ECO:0000256" key="1">
    <source>
        <dbReference type="ARBA" id="ARBA00010088"/>
    </source>
</evidence>
<dbReference type="InterPro" id="IPR029058">
    <property type="entry name" value="AB_hydrolase_fold"/>
</dbReference>
<dbReference type="InterPro" id="IPR051601">
    <property type="entry name" value="Serine_prot/Carboxylest_S33"/>
</dbReference>
<dbReference type="AlphaFoldDB" id="A0A6J6GYP7"/>
<evidence type="ECO:0000256" key="3">
    <source>
        <dbReference type="ARBA" id="ARBA00022801"/>
    </source>
</evidence>